<name>A0A6A5WZP9_9PLEO</name>
<dbReference type="EMBL" id="ML977557">
    <property type="protein sequence ID" value="KAF2007230.1"/>
    <property type="molecule type" value="Genomic_DNA"/>
</dbReference>
<dbReference type="AlphaFoldDB" id="A0A6A5WZP9"/>
<keyword evidence="2" id="KW-1185">Reference proteome</keyword>
<reference evidence="1" key="1">
    <citation type="journal article" date="2020" name="Stud. Mycol.">
        <title>101 Dothideomycetes genomes: a test case for predicting lifestyles and emergence of pathogens.</title>
        <authorList>
            <person name="Haridas S."/>
            <person name="Albert R."/>
            <person name="Binder M."/>
            <person name="Bloem J."/>
            <person name="Labutti K."/>
            <person name="Salamov A."/>
            <person name="Andreopoulos B."/>
            <person name="Baker S."/>
            <person name="Barry K."/>
            <person name="Bills G."/>
            <person name="Bluhm B."/>
            <person name="Cannon C."/>
            <person name="Castanera R."/>
            <person name="Culley D."/>
            <person name="Daum C."/>
            <person name="Ezra D."/>
            <person name="Gonzalez J."/>
            <person name="Henrissat B."/>
            <person name="Kuo A."/>
            <person name="Liang C."/>
            <person name="Lipzen A."/>
            <person name="Lutzoni F."/>
            <person name="Magnuson J."/>
            <person name="Mondo S."/>
            <person name="Nolan M."/>
            <person name="Ohm R."/>
            <person name="Pangilinan J."/>
            <person name="Park H.-J."/>
            <person name="Ramirez L."/>
            <person name="Alfaro M."/>
            <person name="Sun H."/>
            <person name="Tritt A."/>
            <person name="Yoshinaga Y."/>
            <person name="Zwiers L.-H."/>
            <person name="Turgeon B."/>
            <person name="Goodwin S."/>
            <person name="Spatafora J."/>
            <person name="Crous P."/>
            <person name="Grigoriev I."/>
        </authorList>
    </citation>
    <scope>NUCLEOTIDE SEQUENCE</scope>
    <source>
        <strain evidence="1">CBS 123094</strain>
    </source>
</reference>
<evidence type="ECO:0000313" key="2">
    <source>
        <dbReference type="Proteomes" id="UP000799779"/>
    </source>
</evidence>
<organism evidence="1 2">
    <name type="scientific">Amniculicola lignicola CBS 123094</name>
    <dbReference type="NCBI Taxonomy" id="1392246"/>
    <lineage>
        <taxon>Eukaryota</taxon>
        <taxon>Fungi</taxon>
        <taxon>Dikarya</taxon>
        <taxon>Ascomycota</taxon>
        <taxon>Pezizomycotina</taxon>
        <taxon>Dothideomycetes</taxon>
        <taxon>Pleosporomycetidae</taxon>
        <taxon>Pleosporales</taxon>
        <taxon>Amniculicolaceae</taxon>
        <taxon>Amniculicola</taxon>
    </lineage>
</organism>
<sequence length="184" mass="19783">MGYLGGAEISQRRAEAWVRHAKYPCHGPGRDRQLAPHARYFGQTGDVTLQGWLGVHVGGSACWRARATNEQQAVHMLLVRWCHSQGASPFDCQGVAPGDVCVRGQEASCSHWPGGSPVQSAKASATSRPSVAAHCPALGLMENRPFVPVPPASSIHAQLPRRCDSRLFPPPRVLSARVACFETA</sequence>
<accession>A0A6A5WZP9</accession>
<proteinExistence type="predicted"/>
<gene>
    <name evidence="1" type="ORF">P154DRAFT_115689</name>
</gene>
<evidence type="ECO:0000313" key="1">
    <source>
        <dbReference type="EMBL" id="KAF2007230.1"/>
    </source>
</evidence>
<protein>
    <submittedName>
        <fullName evidence="1">Uncharacterized protein</fullName>
    </submittedName>
</protein>
<dbReference type="Proteomes" id="UP000799779">
    <property type="component" value="Unassembled WGS sequence"/>
</dbReference>